<dbReference type="Proteomes" id="UP000549052">
    <property type="component" value="Unassembled WGS sequence"/>
</dbReference>
<feature type="region of interest" description="Disordered" evidence="1">
    <location>
        <begin position="1"/>
        <end position="52"/>
    </location>
</feature>
<evidence type="ECO:0000313" key="2">
    <source>
        <dbReference type="EMBL" id="MBA8878293.1"/>
    </source>
</evidence>
<name>A0A839EDZ8_9HYPH</name>
<evidence type="ECO:0000313" key="3">
    <source>
        <dbReference type="Proteomes" id="UP000549052"/>
    </source>
</evidence>
<evidence type="ECO:0008006" key="4">
    <source>
        <dbReference type="Google" id="ProtNLM"/>
    </source>
</evidence>
<dbReference type="Gene3D" id="3.40.1350.10">
    <property type="match status" value="1"/>
</dbReference>
<keyword evidence="3" id="KW-1185">Reference proteome</keyword>
<proteinExistence type="predicted"/>
<dbReference type="InterPro" id="IPR011856">
    <property type="entry name" value="tRNA_endonuc-like_dom_sf"/>
</dbReference>
<accession>A0A839EDZ8</accession>
<sequence>MSKEEDFNQSEEAVETRDSESELKPKSFPRRKSGRARAREAIAPGAPREGQLWLPPSASLSTRAIKFRGLSSFRGAMVNPKDHREMHYESTLERDTAYILLANPDITDIRDQPPKVHFFDRSSKPHSHTFDFDFRLKTGERMAIAVKLESQVERSGILETLALIREQRPKGCADYVELRTERLITRIRARNARMIVRAINNRVERNVDAVRDAFSRCAGAIRISDLIEVSVPAGPGFMAILCLIADGIIEQVGNDNLSYDSFVCQRANNKKGE</sequence>
<gene>
    <name evidence="2" type="ORF">FHW16_002005</name>
</gene>
<protein>
    <recommendedName>
        <fullName evidence="4">TnsA endonuclease N-terminal domain-containing protein</fullName>
    </recommendedName>
</protein>
<organism evidence="2 3">
    <name type="scientific">Phyllobacterium myrsinacearum</name>
    <dbReference type="NCBI Taxonomy" id="28101"/>
    <lineage>
        <taxon>Bacteria</taxon>
        <taxon>Pseudomonadati</taxon>
        <taxon>Pseudomonadota</taxon>
        <taxon>Alphaproteobacteria</taxon>
        <taxon>Hyphomicrobiales</taxon>
        <taxon>Phyllobacteriaceae</taxon>
        <taxon>Phyllobacterium</taxon>
    </lineage>
</organism>
<dbReference type="RefSeq" id="WP_182549013.1">
    <property type="nucleotide sequence ID" value="NZ_JACGXN010000002.1"/>
</dbReference>
<dbReference type="GO" id="GO:0003676">
    <property type="term" value="F:nucleic acid binding"/>
    <property type="evidence" value="ECO:0007669"/>
    <property type="project" value="InterPro"/>
</dbReference>
<feature type="compositionally biased region" description="Basic and acidic residues" evidence="1">
    <location>
        <begin position="14"/>
        <end position="25"/>
    </location>
</feature>
<reference evidence="2 3" key="1">
    <citation type="submission" date="2020-07" db="EMBL/GenBank/DDBJ databases">
        <title>Genomic Encyclopedia of Type Strains, Phase IV (KMG-V): Genome sequencing to study the core and pangenomes of soil and plant-associated prokaryotes.</title>
        <authorList>
            <person name="Whitman W."/>
        </authorList>
    </citation>
    <scope>NUCLEOTIDE SEQUENCE [LARGE SCALE GENOMIC DNA]</scope>
    <source>
        <strain evidence="2 3">AN3</strain>
    </source>
</reference>
<dbReference type="AlphaFoldDB" id="A0A839EDZ8"/>
<dbReference type="EMBL" id="JACGXN010000002">
    <property type="protein sequence ID" value="MBA8878293.1"/>
    <property type="molecule type" value="Genomic_DNA"/>
</dbReference>
<comment type="caution">
    <text evidence="2">The sequence shown here is derived from an EMBL/GenBank/DDBJ whole genome shotgun (WGS) entry which is preliminary data.</text>
</comment>
<feature type="compositionally biased region" description="Basic residues" evidence="1">
    <location>
        <begin position="27"/>
        <end position="36"/>
    </location>
</feature>
<evidence type="ECO:0000256" key="1">
    <source>
        <dbReference type="SAM" id="MobiDB-lite"/>
    </source>
</evidence>